<feature type="compositionally biased region" description="Basic residues" evidence="1">
    <location>
        <begin position="402"/>
        <end position="417"/>
    </location>
</feature>
<reference evidence="5 6" key="1">
    <citation type="submission" date="2022-05" db="EMBL/GenBank/DDBJ databases">
        <authorList>
            <consortium name="Genoscope - CEA"/>
            <person name="William W."/>
        </authorList>
    </citation>
    <scope>NUCLEOTIDE SEQUENCE [LARGE SCALE GENOMIC DNA]</scope>
</reference>
<gene>
    <name evidence="5" type="ORF">PEVE_00026131</name>
</gene>
<feature type="transmembrane region" description="Helical" evidence="2">
    <location>
        <begin position="256"/>
        <end position="278"/>
    </location>
</feature>
<dbReference type="EMBL" id="CALNXI010000353">
    <property type="protein sequence ID" value="CAH3025453.1"/>
    <property type="molecule type" value="Genomic_DNA"/>
</dbReference>
<comment type="caution">
    <text evidence="5">The sequence shown here is derived from an EMBL/GenBank/DDBJ whole genome shotgun (WGS) entry which is preliminary data.</text>
</comment>
<evidence type="ECO:0000259" key="4">
    <source>
        <dbReference type="Pfam" id="PF08840"/>
    </source>
</evidence>
<organism evidence="5 6">
    <name type="scientific">Porites evermanni</name>
    <dbReference type="NCBI Taxonomy" id="104178"/>
    <lineage>
        <taxon>Eukaryota</taxon>
        <taxon>Metazoa</taxon>
        <taxon>Cnidaria</taxon>
        <taxon>Anthozoa</taxon>
        <taxon>Hexacorallia</taxon>
        <taxon>Scleractinia</taxon>
        <taxon>Fungiina</taxon>
        <taxon>Poritidae</taxon>
        <taxon>Porites</taxon>
    </lineage>
</organism>
<dbReference type="InterPro" id="IPR006862">
    <property type="entry name" value="Thio_Ohase/aa_AcTrfase"/>
</dbReference>
<evidence type="ECO:0000259" key="3">
    <source>
        <dbReference type="Pfam" id="PF04775"/>
    </source>
</evidence>
<feature type="domain" description="Acyl-CoA thioester hydrolase/bile acid-CoA amino acid N-acetyltransferase" evidence="3">
    <location>
        <begin position="456"/>
        <end position="586"/>
    </location>
</feature>
<dbReference type="SUPFAM" id="SSF53474">
    <property type="entry name" value="alpha/beta-Hydrolases"/>
    <property type="match status" value="2"/>
</dbReference>
<dbReference type="Gene3D" id="3.40.50.1820">
    <property type="entry name" value="alpha/beta hydrolase"/>
    <property type="match status" value="2"/>
</dbReference>
<dbReference type="InterPro" id="IPR014940">
    <property type="entry name" value="BAAT_C"/>
</dbReference>
<dbReference type="InterPro" id="IPR042490">
    <property type="entry name" value="Thio_Ohase/BAAT_N"/>
</dbReference>
<keyword evidence="6" id="KW-1185">Reference proteome</keyword>
<dbReference type="Pfam" id="PF04775">
    <property type="entry name" value="Bile_Hydr_Trans"/>
    <property type="match status" value="1"/>
</dbReference>
<name>A0ABN8MA72_9CNID</name>
<evidence type="ECO:0000313" key="5">
    <source>
        <dbReference type="EMBL" id="CAH3025453.1"/>
    </source>
</evidence>
<evidence type="ECO:0000256" key="2">
    <source>
        <dbReference type="SAM" id="Phobius"/>
    </source>
</evidence>
<feature type="domain" description="BAAT/Acyl-CoA thioester hydrolase C-terminal" evidence="4">
    <location>
        <begin position="649"/>
        <end position="865"/>
    </location>
</feature>
<dbReference type="Pfam" id="PF08840">
    <property type="entry name" value="BAAT_C"/>
    <property type="match status" value="2"/>
</dbReference>
<proteinExistence type="predicted"/>
<dbReference type="PANTHER" id="PTHR10824:SF4">
    <property type="entry name" value="ACYL-COENZYME A THIOESTERASE 1-LIKE"/>
    <property type="match status" value="1"/>
</dbReference>
<feature type="domain" description="BAAT/Acyl-CoA thioester hydrolase C-terminal" evidence="4">
    <location>
        <begin position="43"/>
        <end position="240"/>
    </location>
</feature>
<keyword evidence="2" id="KW-0472">Membrane</keyword>
<dbReference type="InterPro" id="IPR029058">
    <property type="entry name" value="AB_hydrolase_fold"/>
</dbReference>
<protein>
    <submittedName>
        <fullName evidence="5">Uncharacterized protein</fullName>
    </submittedName>
</protein>
<dbReference type="PANTHER" id="PTHR10824">
    <property type="entry name" value="ACYL-COENZYME A THIOESTERASE-RELATED"/>
    <property type="match status" value="1"/>
</dbReference>
<evidence type="ECO:0000313" key="6">
    <source>
        <dbReference type="Proteomes" id="UP001159427"/>
    </source>
</evidence>
<dbReference type="Gene3D" id="2.60.40.2240">
    <property type="entry name" value="Acyl-CoA thioester hydrolase/BAAT N-terminal domain"/>
    <property type="match status" value="1"/>
</dbReference>
<dbReference type="Proteomes" id="UP001159427">
    <property type="component" value="Unassembled WGS sequence"/>
</dbReference>
<evidence type="ECO:0000256" key="1">
    <source>
        <dbReference type="SAM" id="MobiDB-lite"/>
    </source>
</evidence>
<feature type="region of interest" description="Disordered" evidence="1">
    <location>
        <begin position="391"/>
        <end position="426"/>
    </location>
</feature>
<keyword evidence="2" id="KW-0812">Transmembrane</keyword>
<sequence length="878" mass="97961">MRGGTGGLVEFKASLLASHGFAALALDYLNSDGLPRGVTNMDVYMEYYEEAANWLNSHPMVSPHGVGVHAKCFGSYIALLMASLQMKAIKAVVAISPLVHTYPSPFKYKGKVSEVSPFEHSKKIQTEEGSIWRYAFPTISNLDTPVSKYPYLTPVENISCPLLLVYGTNDLLLNVDFSVNLIRDRLKKRGREHLCSVLRYPGAGHLIEPPYTPHCYASYTRNMGEWSGDFSLVWGGEMKHGNSCKLTSSRYLLLKLSLYTIILIIFPFKTSFVFFFLLPRSQNKGFWVFENTKLSLGCWVRKMTRMSEQELEAVLVKGLSDVAEEGRETWVGKPTDKLLLVERNGRGITKENKTSPAEDEPRQYLRGTTVTKTTSTGKTFAHNQEKTLRYSNRKPSQPKFGQNKKKRYTTRTPRHANKASSTTQTQRRHMACATLVVNCKNCRQNQGSKKIQYSMTNIIVAGLKPLQKITLGANIVGDGGEIFQSHAHYIADKHGEVDVDRDSSLGGSYSGVEPMGLLWSMKQAPEQKKGLCLFKRDVTKPYNGVLSCFDGHVTPHQEQPELKPLSSTTFQRWYMADGVKRIPVREGRIRGTLFLPPGEGPFPGVLDLLGAAGGLVEFKAALLASHGFAALALAYIGYDDLPAFPPYHEMEYFEDGANWLSSHPKVLPHGIGIHAICYGAMIALMMANLQMKPVKAIAAISPLIHVYPTAFKYKGSFISEVAHYDQSKKVLVKDGSICRNVFPTATNPNIPESKYPYLAPVENLSCPLLLVYGTHDLNVDATFSVNLIRDRLRKQGKENLYSVLRYPGAGHLIEPPYTPHFYATYAKRAGAVSGDHHMVWGGETKCHAKAQEDAWPEIIRFLRNNISLQKPETGFEEV</sequence>
<keyword evidence="2" id="KW-1133">Transmembrane helix</keyword>
<accession>A0ABN8MA72</accession>